<keyword evidence="7 9" id="KW-0326">Glycosidase</keyword>
<feature type="domain" description="Carbohydrate binding module family 25" evidence="11">
    <location>
        <begin position="114"/>
        <end position="197"/>
    </location>
</feature>
<gene>
    <name evidence="12" type="ORF">N0F65_010515</name>
</gene>
<dbReference type="SUPFAM" id="SSF74650">
    <property type="entry name" value="Galactose mutarotase-like"/>
    <property type="match status" value="1"/>
</dbReference>
<dbReference type="InterPro" id="IPR017853">
    <property type="entry name" value="GH"/>
</dbReference>
<protein>
    <recommendedName>
        <fullName evidence="3">alpha-glucosidase</fullName>
        <ecNumber evidence="3">3.2.1.20</ecNumber>
    </recommendedName>
    <alternativeName>
        <fullName evidence="8">Maltase</fullName>
    </alternativeName>
</protein>
<dbReference type="Pfam" id="PF01055">
    <property type="entry name" value="Glyco_hydro_31_2nd"/>
    <property type="match status" value="1"/>
</dbReference>
<reference evidence="12" key="1">
    <citation type="submission" date="2022-11" db="EMBL/GenBank/DDBJ databases">
        <authorList>
            <person name="Morgan W.R."/>
            <person name="Tartar A."/>
        </authorList>
    </citation>
    <scope>NUCLEOTIDE SEQUENCE</scope>
    <source>
        <strain evidence="12">ARSEF 373</strain>
    </source>
</reference>
<dbReference type="Pfam" id="PF13802">
    <property type="entry name" value="Gal_mutarotas_2"/>
    <property type="match status" value="1"/>
</dbReference>
<dbReference type="InterPro" id="IPR013780">
    <property type="entry name" value="Glyco_hydro_b"/>
</dbReference>
<dbReference type="GO" id="GO:0005975">
    <property type="term" value="P:carbohydrate metabolic process"/>
    <property type="evidence" value="ECO:0007669"/>
    <property type="project" value="InterPro"/>
</dbReference>
<evidence type="ECO:0000256" key="3">
    <source>
        <dbReference type="ARBA" id="ARBA00012741"/>
    </source>
</evidence>
<dbReference type="PROSITE" id="PS00707">
    <property type="entry name" value="GLYCOSYL_HYDROL_F31_2"/>
    <property type="match status" value="1"/>
</dbReference>
<dbReference type="GO" id="GO:2001070">
    <property type="term" value="F:starch binding"/>
    <property type="evidence" value="ECO:0007669"/>
    <property type="project" value="InterPro"/>
</dbReference>
<dbReference type="InterPro" id="IPR048395">
    <property type="entry name" value="Glyco_hydro_31_C"/>
</dbReference>
<dbReference type="AlphaFoldDB" id="A0AAV2ZDL0"/>
<evidence type="ECO:0000256" key="5">
    <source>
        <dbReference type="ARBA" id="ARBA00022801"/>
    </source>
</evidence>
<dbReference type="InterPro" id="IPR030459">
    <property type="entry name" value="Glyco_hydro_31_CS"/>
</dbReference>
<keyword evidence="6" id="KW-0325">Glycoprotein</keyword>
<dbReference type="GO" id="GO:0090599">
    <property type="term" value="F:alpha-glucosidase activity"/>
    <property type="evidence" value="ECO:0007669"/>
    <property type="project" value="UniProtKB-ARBA"/>
</dbReference>
<evidence type="ECO:0000256" key="8">
    <source>
        <dbReference type="ARBA" id="ARBA00041343"/>
    </source>
</evidence>
<dbReference type="EC" id="3.2.1.20" evidence="3"/>
<evidence type="ECO:0000313" key="13">
    <source>
        <dbReference type="Proteomes" id="UP001146120"/>
    </source>
</evidence>
<dbReference type="CDD" id="cd14752">
    <property type="entry name" value="GH31_N"/>
    <property type="match status" value="1"/>
</dbReference>
<dbReference type="Gene3D" id="2.60.40.1760">
    <property type="entry name" value="glycosyl hydrolase (family 31)"/>
    <property type="match status" value="1"/>
</dbReference>
<dbReference type="PROSITE" id="PS00129">
    <property type="entry name" value="GLYCOSYL_HYDROL_F31_1"/>
    <property type="match status" value="1"/>
</dbReference>
<dbReference type="Proteomes" id="UP001146120">
    <property type="component" value="Unassembled WGS sequence"/>
</dbReference>
<evidence type="ECO:0000313" key="12">
    <source>
        <dbReference type="EMBL" id="DBA02690.1"/>
    </source>
</evidence>
<name>A0AAV2ZDL0_9STRA</name>
<sequence>MPSLSLWRFAFLAALLAVTQAQQLVASNSKGVRVLFQTDAWLAPNVHFKADDKDWTDKPGVAMKPSSFTFNNGLGDWDNNHDNNYKVDSKGMYSVVSYVLGPNSQSLLSKNTGKKAITILFRVPTWTHPRIHFNAGRGWTELPGVVMQPSNHTGRFSAKHGWFQYTIPSATWADLDFSDGFGHWDSNSDKNYHVEGAGTYAFLCSSGERNEPSDSYVRSPGYHVASVKEAGDDVTIHLAVNDNGSPYNGDDIAELVVNVHQVSASIVRVHITDANVARWQVPEELYTQGAIGGRAKAADVGDKYEFSYTRNPFTFKVTRKSDKYVLFDSSALGLVFKDQYLQIATAIEGDLSVYGLGESTRETMRLRTGEKHTLWTRDQAAFIRGVNLYGSHPFFMGVNSQGKAHGVFLFNSNGMDVTREDKMVVYQAIGGVLDFFVMTGPAPANVLAQYTSLIGRPKLQPFWAYGFHQCRWRYTSVSHFHYVVEQYEKAKIPLDVMWADIDYMDRFYDFTLDPNNFAQSSMQQFMNDLHDKHQRFVPIIDPGIRSDPQDKAYARGMELDIYIKDTHGKPYLGQVWPGPTVFPDFLHPNTSGYWQEQLQRMYKQFEYDGLWIDMNEPANFCPGLTCVQNPSKTCPLSGGISEITTCCLDCMNDGNKHDNPPFRINNIGNKDALFSKTISTNSRQHGDIAVYNTHNMFGFTEAIATNKAQEQITGKRSFVLSRSTFPGSGVHTAHWTGDNMASWNDLEWSIPQILSFGLYGIPMIGADICGFLQTTTVELCARWMAVGSFYPFSRNHNEFYAEPQEAYVWPEVADVSRKFLGMRYRLLAYIYSLGFEAHATGAPLARALFMEFPEDGNTHGVDRQFMLGDALLVTPVLYQGASSITGYVPAGTWYNLFDSKRITSKGKKFTWNVKLDDMPVHVRGGSIIPMYQASLTTTAARATAMDLLVALPEKSNAVATGTLIIDDGESIADDQFTHIELSASGSGSTGKLSTEVTQHKYSGADDTKVAKIIVLGVEKKPTSVSSGTFEYDAELLRLEIDLTGKKQSISDAFSVSWN</sequence>
<dbReference type="PANTHER" id="PTHR22762:SF133">
    <property type="entry name" value="P-TYPE DOMAIN-CONTAINING PROTEIN"/>
    <property type="match status" value="1"/>
</dbReference>
<evidence type="ECO:0000256" key="10">
    <source>
        <dbReference type="SAM" id="SignalP"/>
    </source>
</evidence>
<dbReference type="Gene3D" id="3.20.20.80">
    <property type="entry name" value="Glycosidases"/>
    <property type="match status" value="1"/>
</dbReference>
<feature type="signal peptide" evidence="10">
    <location>
        <begin position="1"/>
        <end position="21"/>
    </location>
</feature>
<dbReference type="InterPro" id="IPR005085">
    <property type="entry name" value="CBM25"/>
</dbReference>
<dbReference type="InterPro" id="IPR011013">
    <property type="entry name" value="Gal_mutarotase_sf_dom"/>
</dbReference>
<organism evidence="12 13">
    <name type="scientific">Lagenidium giganteum</name>
    <dbReference type="NCBI Taxonomy" id="4803"/>
    <lineage>
        <taxon>Eukaryota</taxon>
        <taxon>Sar</taxon>
        <taxon>Stramenopiles</taxon>
        <taxon>Oomycota</taxon>
        <taxon>Peronosporomycetes</taxon>
        <taxon>Pythiales</taxon>
        <taxon>Pythiaceae</taxon>
    </lineage>
</organism>
<dbReference type="SMART" id="SM01066">
    <property type="entry name" value="CBM_25"/>
    <property type="match status" value="2"/>
</dbReference>
<reference evidence="12" key="2">
    <citation type="journal article" date="2023" name="Microbiol Resour">
        <title>Decontamination and Annotation of the Draft Genome Sequence of the Oomycete Lagenidium giganteum ARSEF 373.</title>
        <authorList>
            <person name="Morgan W.R."/>
            <person name="Tartar A."/>
        </authorList>
    </citation>
    <scope>NUCLEOTIDE SEQUENCE</scope>
    <source>
        <strain evidence="12">ARSEF 373</strain>
    </source>
</reference>
<evidence type="ECO:0000256" key="9">
    <source>
        <dbReference type="RuleBase" id="RU361185"/>
    </source>
</evidence>
<feature type="domain" description="Carbohydrate binding module family 25" evidence="11">
    <location>
        <begin position="29"/>
        <end position="90"/>
    </location>
</feature>
<comment type="similarity">
    <text evidence="2 9">Belongs to the glycosyl hydrolase 31 family.</text>
</comment>
<dbReference type="CDD" id="cd06602">
    <property type="entry name" value="GH31_MGAM_SI_GAA"/>
    <property type="match status" value="1"/>
</dbReference>
<dbReference type="Gene3D" id="2.60.40.1180">
    <property type="entry name" value="Golgi alpha-mannosidase II"/>
    <property type="match status" value="2"/>
</dbReference>
<dbReference type="InterPro" id="IPR025887">
    <property type="entry name" value="Glyco_hydro_31_N_dom"/>
</dbReference>
<dbReference type="InterPro" id="IPR013783">
    <property type="entry name" value="Ig-like_fold"/>
</dbReference>
<keyword evidence="13" id="KW-1185">Reference proteome</keyword>
<evidence type="ECO:0000256" key="6">
    <source>
        <dbReference type="ARBA" id="ARBA00023180"/>
    </source>
</evidence>
<evidence type="ECO:0000259" key="11">
    <source>
        <dbReference type="SMART" id="SM01066"/>
    </source>
</evidence>
<comment type="caution">
    <text evidence="12">The sequence shown here is derived from an EMBL/GenBank/DDBJ whole genome shotgun (WGS) entry which is preliminary data.</text>
</comment>
<dbReference type="Gene3D" id="2.60.40.10">
    <property type="entry name" value="Immunoglobulins"/>
    <property type="match status" value="2"/>
</dbReference>
<dbReference type="SUPFAM" id="SSF51011">
    <property type="entry name" value="Glycosyl hydrolase domain"/>
    <property type="match status" value="1"/>
</dbReference>
<keyword evidence="4 10" id="KW-0732">Signal</keyword>
<evidence type="ECO:0000256" key="4">
    <source>
        <dbReference type="ARBA" id="ARBA00022729"/>
    </source>
</evidence>
<evidence type="ECO:0000256" key="7">
    <source>
        <dbReference type="ARBA" id="ARBA00023295"/>
    </source>
</evidence>
<comment type="catalytic activity">
    <reaction evidence="1">
        <text>Hydrolysis of terminal, non-reducing (1-&gt;4)-linked alpha-D-glucose residues with release of alpha-D-glucose.</text>
        <dbReference type="EC" id="3.2.1.20"/>
    </reaction>
</comment>
<keyword evidence="5 9" id="KW-0378">Hydrolase</keyword>
<accession>A0AAV2ZDL0</accession>
<dbReference type="InterPro" id="IPR000322">
    <property type="entry name" value="Glyco_hydro_31_TIM"/>
</dbReference>
<dbReference type="PANTHER" id="PTHR22762">
    <property type="entry name" value="ALPHA-GLUCOSIDASE"/>
    <property type="match status" value="1"/>
</dbReference>
<feature type="chain" id="PRO_5043629365" description="alpha-glucosidase" evidence="10">
    <location>
        <begin position="22"/>
        <end position="1058"/>
    </location>
</feature>
<dbReference type="Pfam" id="PF21365">
    <property type="entry name" value="Glyco_hydro_31_3rd"/>
    <property type="match status" value="1"/>
</dbReference>
<dbReference type="SUPFAM" id="SSF51445">
    <property type="entry name" value="(Trans)glycosidases"/>
    <property type="match status" value="1"/>
</dbReference>
<dbReference type="EMBL" id="DAKRPA010000028">
    <property type="protein sequence ID" value="DBA02690.1"/>
    <property type="molecule type" value="Genomic_DNA"/>
</dbReference>
<dbReference type="InterPro" id="IPR030458">
    <property type="entry name" value="Glyco_hydro_31_AS"/>
</dbReference>
<evidence type="ECO:0000256" key="1">
    <source>
        <dbReference type="ARBA" id="ARBA00001657"/>
    </source>
</evidence>
<evidence type="ECO:0000256" key="2">
    <source>
        <dbReference type="ARBA" id="ARBA00007806"/>
    </source>
</evidence>
<proteinExistence type="inferred from homology"/>